<proteinExistence type="predicted"/>
<evidence type="ECO:0000313" key="2">
    <source>
        <dbReference type="EMBL" id="TPQ21975.1"/>
    </source>
</evidence>
<comment type="caution">
    <text evidence="2">The sequence shown here is derived from an EMBL/GenBank/DDBJ whole genome shotgun (WGS) entry which is preliminary data.</text>
</comment>
<dbReference type="AlphaFoldDB" id="A0A505DIX1"/>
<dbReference type="RefSeq" id="WP_119100433.1">
    <property type="nucleotide sequence ID" value="NZ_QXMJ01000103.1"/>
</dbReference>
<feature type="region of interest" description="Disordered" evidence="1">
    <location>
        <begin position="1"/>
        <end position="22"/>
    </location>
</feature>
<dbReference type="EMBL" id="VCHX02000103">
    <property type="protein sequence ID" value="TPQ21975.1"/>
    <property type="molecule type" value="Genomic_DNA"/>
</dbReference>
<accession>A0A505DIX1</accession>
<name>A0A505DIX1_9ACTN</name>
<reference evidence="2 3" key="1">
    <citation type="submission" date="2019-06" db="EMBL/GenBank/DDBJ databases">
        <title>Streptomyces sporangiiformans sp. nov., a novel actinomycete isolated from soil in Mount Song.</title>
        <authorList>
            <person name="Han L."/>
        </authorList>
    </citation>
    <scope>NUCLEOTIDE SEQUENCE [LARGE SCALE GENOMIC DNA]</scope>
    <source>
        <strain evidence="2 3">NEAU-SSA 1</strain>
    </source>
</reference>
<protein>
    <submittedName>
        <fullName evidence="2">Uncharacterized protein</fullName>
    </submittedName>
</protein>
<evidence type="ECO:0000313" key="3">
    <source>
        <dbReference type="Proteomes" id="UP000317378"/>
    </source>
</evidence>
<dbReference type="GO" id="GO:0006352">
    <property type="term" value="P:DNA-templated transcription initiation"/>
    <property type="evidence" value="ECO:0007669"/>
    <property type="project" value="InterPro"/>
</dbReference>
<evidence type="ECO:0000256" key="1">
    <source>
        <dbReference type="SAM" id="MobiDB-lite"/>
    </source>
</evidence>
<dbReference type="SUPFAM" id="SSF88946">
    <property type="entry name" value="Sigma2 domain of RNA polymerase sigma factors"/>
    <property type="match status" value="1"/>
</dbReference>
<dbReference type="OrthoDB" id="9811152at2"/>
<dbReference type="GO" id="GO:0003700">
    <property type="term" value="F:DNA-binding transcription factor activity"/>
    <property type="evidence" value="ECO:0007669"/>
    <property type="project" value="InterPro"/>
</dbReference>
<sequence>MSCRGNTELPVRGPGSCGATGTTAEGLLQEATARARKLFNAETTDADSMRPWMVTVVRNLVIDHHWARSLCPLETTASTTSTSPSQVVLDALDKMIDL</sequence>
<dbReference type="Proteomes" id="UP000317378">
    <property type="component" value="Unassembled WGS sequence"/>
</dbReference>
<organism evidence="2 3">
    <name type="scientific">Streptomyces sporangiiformans</name>
    <dbReference type="NCBI Taxonomy" id="2315329"/>
    <lineage>
        <taxon>Bacteria</taxon>
        <taxon>Bacillati</taxon>
        <taxon>Actinomycetota</taxon>
        <taxon>Actinomycetes</taxon>
        <taxon>Kitasatosporales</taxon>
        <taxon>Streptomycetaceae</taxon>
        <taxon>Streptomyces</taxon>
    </lineage>
</organism>
<keyword evidence="3" id="KW-1185">Reference proteome</keyword>
<gene>
    <name evidence="2" type="ORF">FGD71_012205</name>
</gene>
<dbReference type="InterPro" id="IPR013325">
    <property type="entry name" value="RNA_pol_sigma_r2"/>
</dbReference>